<gene>
    <name evidence="5" type="ORF">D9R08_18215</name>
</gene>
<comment type="caution">
    <text evidence="5">The sequence shown here is derived from an EMBL/GenBank/DDBJ whole genome shotgun (WGS) entry which is preliminary data.</text>
</comment>
<dbReference type="SUPFAM" id="SSF141986">
    <property type="entry name" value="LD-carboxypeptidase A C-terminal domain-like"/>
    <property type="match status" value="1"/>
</dbReference>
<dbReference type="Pfam" id="PF02016">
    <property type="entry name" value="Peptidase_S66"/>
    <property type="match status" value="1"/>
</dbReference>
<dbReference type="AlphaFoldDB" id="A0A3L9Y3K4"/>
<reference evidence="5 6" key="1">
    <citation type="submission" date="2018-10" db="EMBL/GenBank/DDBJ databases">
        <authorList>
            <person name="Jung H.S."/>
            <person name="Jeon C.O."/>
        </authorList>
    </citation>
    <scope>NUCLEOTIDE SEQUENCE [LARGE SCALE GENOMIC DNA]</scope>
    <source>
        <strain evidence="5 6">MA-7-27</strain>
    </source>
</reference>
<keyword evidence="2" id="KW-0378">Hydrolase</keyword>
<evidence type="ECO:0000256" key="2">
    <source>
        <dbReference type="ARBA" id="ARBA00022801"/>
    </source>
</evidence>
<comment type="similarity">
    <text evidence="1">Belongs to the peptidase S66 family.</text>
</comment>
<sequence>MTNCGSFSPWRRRLTKPRVLSAGDRVAIVTPSWGGPACFPHRFNAGMRVLAEEFGLDAVVMPNACKPADWLDRNPEARADDVMRAFADPSISAVIASIGGDDSVRLIPWLDPRVIAENPKAFIGYSDATVLHFACLKAGVTSFYGPTVMAGFAENGGMHELTKAALRRILFSTSAPGPLPRNTEGWTDERLDWADPANQTRKRRLNAPGPPRLWQGSGRVRGPLIGGCAEVLEMIKGTELWPPLHRWDGVILFYETSEEAPPPSLVARWLRSYGAQGILARIAGLIVGRPGGGVAPTRHDEYGAAIARVLGEYDAGHLPLITGLDFGHTDPMTVLPFGIEAEVDCDAVSVSLVEGAVTDRAPLAEGRA</sequence>
<dbReference type="RefSeq" id="WP_121899556.1">
    <property type="nucleotide sequence ID" value="NZ_RCNT01000013.1"/>
</dbReference>
<evidence type="ECO:0000313" key="5">
    <source>
        <dbReference type="EMBL" id="RMA40686.1"/>
    </source>
</evidence>
<dbReference type="CDD" id="cd07062">
    <property type="entry name" value="Peptidase_S66_mccF_like"/>
    <property type="match status" value="1"/>
</dbReference>
<dbReference type="PIRSF" id="PIRSF028757">
    <property type="entry name" value="LD-carboxypeptidase"/>
    <property type="match status" value="1"/>
</dbReference>
<dbReference type="InterPro" id="IPR027461">
    <property type="entry name" value="Carboxypeptidase_A_C_sf"/>
</dbReference>
<dbReference type="PANTHER" id="PTHR30237:SF4">
    <property type="entry name" value="LD-CARBOXYPEPTIDASE C-TERMINAL DOMAIN-CONTAINING PROTEIN"/>
    <property type="match status" value="1"/>
</dbReference>
<dbReference type="Proteomes" id="UP000281343">
    <property type="component" value="Unassembled WGS sequence"/>
</dbReference>
<feature type="domain" description="LD-carboxypeptidase C-terminal" evidence="4">
    <location>
        <begin position="221"/>
        <end position="343"/>
    </location>
</feature>
<evidence type="ECO:0000313" key="6">
    <source>
        <dbReference type="Proteomes" id="UP000281343"/>
    </source>
</evidence>
<dbReference type="SUPFAM" id="SSF52317">
    <property type="entry name" value="Class I glutamine amidotransferase-like"/>
    <property type="match status" value="1"/>
</dbReference>
<keyword evidence="5" id="KW-0645">Protease</keyword>
<evidence type="ECO:0000256" key="1">
    <source>
        <dbReference type="ARBA" id="ARBA00010233"/>
    </source>
</evidence>
<dbReference type="Gene3D" id="3.40.50.10740">
    <property type="entry name" value="Class I glutamine amidotransferase-like"/>
    <property type="match status" value="1"/>
</dbReference>
<dbReference type="GO" id="GO:0004180">
    <property type="term" value="F:carboxypeptidase activity"/>
    <property type="evidence" value="ECO:0007669"/>
    <property type="project" value="UniProtKB-KW"/>
</dbReference>
<dbReference type="EMBL" id="RCNT01000013">
    <property type="protein sequence ID" value="RMA40686.1"/>
    <property type="molecule type" value="Genomic_DNA"/>
</dbReference>
<dbReference type="Gene3D" id="3.50.30.60">
    <property type="entry name" value="LD-carboxypeptidase A C-terminal domain-like"/>
    <property type="match status" value="1"/>
</dbReference>
<dbReference type="InterPro" id="IPR003507">
    <property type="entry name" value="S66_fam"/>
</dbReference>
<proteinExistence type="inferred from homology"/>
<accession>A0A3L9Y3K4</accession>
<dbReference type="InterPro" id="IPR040449">
    <property type="entry name" value="Peptidase_S66_N"/>
</dbReference>
<dbReference type="PANTHER" id="PTHR30237">
    <property type="entry name" value="MURAMOYLTETRAPEPTIDE CARBOXYPEPTIDASE"/>
    <property type="match status" value="1"/>
</dbReference>
<feature type="domain" description="LD-carboxypeptidase N-terminal" evidence="3">
    <location>
        <begin position="26"/>
        <end position="145"/>
    </location>
</feature>
<keyword evidence="5" id="KW-0121">Carboxypeptidase</keyword>
<evidence type="ECO:0000259" key="3">
    <source>
        <dbReference type="Pfam" id="PF02016"/>
    </source>
</evidence>
<dbReference type="InterPro" id="IPR040921">
    <property type="entry name" value="Peptidase_S66C"/>
</dbReference>
<organism evidence="5 6">
    <name type="scientific">Rhodophyticola porphyridii</name>
    <dbReference type="NCBI Taxonomy" id="1852017"/>
    <lineage>
        <taxon>Bacteria</taxon>
        <taxon>Pseudomonadati</taxon>
        <taxon>Pseudomonadota</taxon>
        <taxon>Alphaproteobacteria</taxon>
        <taxon>Rhodobacterales</taxon>
        <taxon>Roseobacteraceae</taxon>
        <taxon>Rhodophyticola</taxon>
    </lineage>
</organism>
<evidence type="ECO:0000259" key="4">
    <source>
        <dbReference type="Pfam" id="PF17676"/>
    </source>
</evidence>
<keyword evidence="6" id="KW-1185">Reference proteome</keyword>
<dbReference type="InterPro" id="IPR029062">
    <property type="entry name" value="Class_I_gatase-like"/>
</dbReference>
<dbReference type="OrthoDB" id="9807329at2"/>
<dbReference type="Pfam" id="PF17676">
    <property type="entry name" value="Peptidase_S66C"/>
    <property type="match status" value="1"/>
</dbReference>
<protein>
    <submittedName>
        <fullName evidence="5">LD-carboxypeptidase</fullName>
    </submittedName>
</protein>
<dbReference type="InterPro" id="IPR027478">
    <property type="entry name" value="LdcA_N"/>
</dbReference>
<name>A0A3L9Y3K4_9RHOB</name>